<evidence type="ECO:0000256" key="1">
    <source>
        <dbReference type="SAM" id="Coils"/>
    </source>
</evidence>
<dbReference type="VEuPathDB" id="PlasmoDB:PY17X_1101500"/>
<dbReference type="KEGG" id="pyo:PY17X_1101500"/>
<feature type="coiled-coil region" evidence="1">
    <location>
        <begin position="108"/>
        <end position="135"/>
    </location>
</feature>
<keyword evidence="2" id="KW-0812">Transmembrane</keyword>
<dbReference type="AlphaFoldDB" id="A0A078K5A0"/>
<name>A0A078K5A0_PLAYE</name>
<keyword evidence="2" id="KW-0472">Membrane</keyword>
<keyword evidence="2" id="KW-1133">Transmembrane helix</keyword>
<dbReference type="VEuPathDB" id="PlasmoDB:PYYM_1102600"/>
<evidence type="ECO:0000313" key="6">
    <source>
        <dbReference type="Proteomes" id="UP000072904"/>
    </source>
</evidence>
<dbReference type="GeneID" id="3854120"/>
<feature type="transmembrane region" description="Helical" evidence="2">
    <location>
        <begin position="286"/>
        <end position="317"/>
    </location>
</feature>
<reference evidence="5 6" key="1">
    <citation type="journal article" date="2014" name="BMC Biol.">
        <title>A comprehensive evaluation of rodent malaria parasite genomes and gene expression.</title>
        <authorList>
            <person name="Otto T.D."/>
            <person name="Bohme U."/>
            <person name="Jackson A.P."/>
            <person name="Hunt M."/>
            <person name="Franke-Fayard B."/>
            <person name="Hoeijmakers W.A."/>
            <person name="Religa A.A."/>
            <person name="Robertson L."/>
            <person name="Sanders M."/>
            <person name="Ogun S.A."/>
            <person name="Cunningham D."/>
            <person name="Erhart A."/>
            <person name="Billker O."/>
            <person name="Khan S.M."/>
            <person name="Stunnenberg H.G."/>
            <person name="Langhorne J."/>
            <person name="Holder A.A."/>
            <person name="Waters A.P."/>
            <person name="Newbold C.I."/>
            <person name="Pain A."/>
            <person name="Berriman M."/>
            <person name="Janse C.J."/>
        </authorList>
    </citation>
    <scope>NUCLEOTIDE SEQUENCE [LARGE SCALE GENOMIC DNA]</scope>
    <source>
        <strain evidence="4 5">17X</strain>
        <strain evidence="3 6">YM</strain>
    </source>
</reference>
<sequence>MRARILKYVFFSIVICSFEYAKNELYFVNDRGIHLERNVINFRNNRILSDADNQFDLNEFYESTLSLVSQFNDYNGGNKEIEYLRNIIYSHIKKRKESNTSFNLKNVDSKTKKLINKFRKELEELTKELDNKINGELAIQPIHDKIIIKKNENSSVSEHALLNLKNADSKTKKLINMFRKELEGLTKELDNKINGELEIQPIHDERIIKKDENSSASKHEDFKQLENYKNSSVSEHKDLKQLENYKNSSVSEHKDLKQLKNDEYNEITSNSNNKKFKFIKKLKKELIKLTVSFLGCIVIILTLIPGPLYLMVLYILFF</sequence>
<evidence type="ECO:0000313" key="5">
    <source>
        <dbReference type="Proteomes" id="UP000072874"/>
    </source>
</evidence>
<proteinExistence type="predicted"/>
<evidence type="ECO:0000256" key="2">
    <source>
        <dbReference type="SAM" id="Phobius"/>
    </source>
</evidence>
<dbReference type="EMBL" id="LM993665">
    <property type="protein sequence ID" value="VTZ79294.1"/>
    <property type="molecule type" value="Genomic_DNA"/>
</dbReference>
<dbReference type="Proteomes" id="UP000072904">
    <property type="component" value="Chromosome 11"/>
</dbReference>
<evidence type="ECO:0000313" key="3">
    <source>
        <dbReference type="EMBL" id="CDU18709.1"/>
    </source>
</evidence>
<dbReference type="RefSeq" id="XP_727674.1">
    <property type="nucleotide sequence ID" value="XM_722581.1"/>
</dbReference>
<dbReference type="VEuPathDB" id="PlasmoDB:Py17XNL_001105427"/>
<dbReference type="VEuPathDB" id="PlasmoDB:PY06915"/>
<keyword evidence="1" id="KW-0175">Coiled coil</keyword>
<gene>
    <name evidence="4" type="ORF">PY17X_1101500</name>
    <name evidence="3" type="ORF">PYYM_1102600</name>
</gene>
<dbReference type="NCBIfam" id="TIGR01597">
    <property type="entry name" value="PYST-B"/>
    <property type="match status" value="1"/>
</dbReference>
<dbReference type="InterPro" id="IPR006484">
    <property type="entry name" value="PYST_B"/>
</dbReference>
<dbReference type="Pfam" id="PF09592">
    <property type="entry name" value="DUF2031"/>
    <property type="match status" value="2"/>
</dbReference>
<reference evidence="4" key="3">
    <citation type="submission" date="2014-05" db="EMBL/GenBank/DDBJ databases">
        <authorList>
            <person name="Aslett M.A."/>
            <person name="De Silva N."/>
        </authorList>
    </citation>
    <scope>NUCLEOTIDE SEQUENCE</scope>
    <source>
        <strain evidence="4">17X</strain>
    </source>
</reference>
<dbReference type="EMBL" id="LK934639">
    <property type="protein sequence ID" value="CDU18709.1"/>
    <property type="molecule type" value="Genomic_DNA"/>
</dbReference>
<dbReference type="Proteomes" id="UP000072874">
    <property type="component" value="Chromosome 11"/>
</dbReference>
<evidence type="ECO:0000313" key="4">
    <source>
        <dbReference type="EMBL" id="VTZ79294.1"/>
    </source>
</evidence>
<dbReference type="OrthoDB" id="372897at2759"/>
<protein>
    <submittedName>
        <fullName evidence="4">Fam-b protein</fullName>
    </submittedName>
</protein>
<organism evidence="4 5">
    <name type="scientific">Plasmodium yoelii</name>
    <dbReference type="NCBI Taxonomy" id="5861"/>
    <lineage>
        <taxon>Eukaryota</taxon>
        <taxon>Sar</taxon>
        <taxon>Alveolata</taxon>
        <taxon>Apicomplexa</taxon>
        <taxon>Aconoidasida</taxon>
        <taxon>Haemosporida</taxon>
        <taxon>Plasmodiidae</taxon>
        <taxon>Plasmodium</taxon>
        <taxon>Plasmodium (Vinckeia)</taxon>
    </lineage>
</organism>
<reference evidence="3" key="2">
    <citation type="submission" date="2014-05" db="EMBL/GenBank/DDBJ databases">
        <authorList>
            <person name="Aslett A.Martin."/>
            <person name="De Silva Nishadi"/>
        </authorList>
    </citation>
    <scope>NUCLEOTIDE SEQUENCE</scope>
    <source>
        <strain evidence="3">YM</strain>
    </source>
</reference>
<accession>A0A078K5A0</accession>
<reference evidence="4" key="4">
    <citation type="submission" date="2019-05" db="EMBL/GenBank/DDBJ databases">
        <authorList>
            <consortium name="Pathogen Informatics"/>
        </authorList>
    </citation>
    <scope>NUCLEOTIDE SEQUENCE</scope>
    <source>
        <strain evidence="4">17X</strain>
    </source>
</reference>